<dbReference type="PIRSF" id="PIRSF000103">
    <property type="entry name" value="HIBADH"/>
    <property type="match status" value="1"/>
</dbReference>
<dbReference type="Pfam" id="PF03446">
    <property type="entry name" value="NAD_binding_2"/>
    <property type="match status" value="1"/>
</dbReference>
<dbReference type="PANTHER" id="PTHR43580">
    <property type="entry name" value="OXIDOREDUCTASE GLYR1-RELATED"/>
    <property type="match status" value="1"/>
</dbReference>
<feature type="domain" description="NADPH-dependent reductive aminase-like C-terminal" evidence="4">
    <location>
        <begin position="159"/>
        <end position="281"/>
    </location>
</feature>
<dbReference type="InterPro" id="IPR015815">
    <property type="entry name" value="HIBADH-related"/>
</dbReference>
<dbReference type="PANTHER" id="PTHR43580:SF2">
    <property type="entry name" value="CYTOKINE-LIKE NUCLEAR FACTOR N-PAC"/>
    <property type="match status" value="1"/>
</dbReference>
<accession>X0Q230</accession>
<evidence type="ECO:0000259" key="3">
    <source>
        <dbReference type="Pfam" id="PF03446"/>
    </source>
</evidence>
<keyword evidence="6" id="KW-1185">Reference proteome</keyword>
<reference evidence="5 6" key="1">
    <citation type="submission" date="2014-02" db="EMBL/GenBank/DDBJ databases">
        <title>Whole genome shotgun sequence of Rhodococcus wratislaviensis NBRC 100605.</title>
        <authorList>
            <person name="Hosoyama A."/>
            <person name="Tsuchikane K."/>
            <person name="Yoshida I."/>
            <person name="Ohji S."/>
            <person name="Ichikawa N."/>
            <person name="Yamazoe A."/>
            <person name="Fujita N."/>
        </authorList>
    </citation>
    <scope>NUCLEOTIDE SEQUENCE [LARGE SCALE GENOMIC DNA]</scope>
    <source>
        <strain evidence="5 6">NBRC 100605</strain>
    </source>
</reference>
<keyword evidence="2" id="KW-0560">Oxidoreductase</keyword>
<dbReference type="Gene3D" id="3.40.50.720">
    <property type="entry name" value="NAD(P)-binding Rossmann-like Domain"/>
    <property type="match status" value="1"/>
</dbReference>
<gene>
    <name evidence="5" type="ORF">RW1_012_01650</name>
</gene>
<evidence type="ECO:0000313" key="6">
    <source>
        <dbReference type="Proteomes" id="UP000019491"/>
    </source>
</evidence>
<comment type="caution">
    <text evidence="5">The sequence shown here is derived from an EMBL/GenBank/DDBJ whole genome shotgun (WGS) entry which is preliminary data.</text>
</comment>
<dbReference type="GO" id="GO:0016491">
    <property type="term" value="F:oxidoreductase activity"/>
    <property type="evidence" value="ECO:0007669"/>
    <property type="project" value="UniProtKB-KW"/>
</dbReference>
<dbReference type="AlphaFoldDB" id="X0Q230"/>
<evidence type="ECO:0000313" key="5">
    <source>
        <dbReference type="EMBL" id="GAF44346.1"/>
    </source>
</evidence>
<name>X0Q230_RHOWR</name>
<dbReference type="GO" id="GO:0050661">
    <property type="term" value="F:NADP binding"/>
    <property type="evidence" value="ECO:0007669"/>
    <property type="project" value="InterPro"/>
</dbReference>
<comment type="similarity">
    <text evidence="1">Belongs to the HIBADH-related family.</text>
</comment>
<evidence type="ECO:0000256" key="2">
    <source>
        <dbReference type="ARBA" id="ARBA00023002"/>
    </source>
</evidence>
<feature type="domain" description="6-phosphogluconate dehydrogenase NADP-binding" evidence="3">
    <location>
        <begin position="4"/>
        <end position="157"/>
    </location>
</feature>
<dbReference type="OrthoDB" id="4029976at2"/>
<dbReference type="InterPro" id="IPR006115">
    <property type="entry name" value="6PGDH_NADP-bd"/>
</dbReference>
<evidence type="ECO:0000259" key="4">
    <source>
        <dbReference type="Pfam" id="PF21761"/>
    </source>
</evidence>
<dbReference type="Pfam" id="PF21761">
    <property type="entry name" value="RedAm-like_C"/>
    <property type="match status" value="1"/>
</dbReference>
<sequence>MRYSVLGTGLMGTAVAHALAKSGRDTAVWNRTISRAEPLTKVGVSVHADIGSVLDAADAVVLTVLDLDSALETLDGHFAALEDKAVINLMSGTPALAREMAQRLEKVGARYLDGTIQCYPSDIGAAEALINLSGDRAVWDAHKDALVAVAGRSTYVGEDPGAASILDAALAGTFYTAGLGAFCEALAFLRDSNIDPTRPEVALDYWLDLFRAQAMQLVDCVAKEDFATSEATLAVYLAAVRQWRDTMLAAGQRGSIMAAAQQNLETADAAGYGSSSFAAQVLTMSSPVNSFD</sequence>
<dbReference type="SUPFAM" id="SSF51735">
    <property type="entry name" value="NAD(P)-binding Rossmann-fold domains"/>
    <property type="match status" value="1"/>
</dbReference>
<proteinExistence type="inferred from homology"/>
<protein>
    <submittedName>
        <fullName evidence="5">Putative oxidoreductase</fullName>
    </submittedName>
</protein>
<dbReference type="Gene3D" id="1.10.1040.10">
    <property type="entry name" value="N-(1-d-carboxylethyl)-l-norvaline Dehydrogenase, domain 2"/>
    <property type="match status" value="1"/>
</dbReference>
<dbReference type="InterPro" id="IPR013328">
    <property type="entry name" value="6PGD_dom2"/>
</dbReference>
<evidence type="ECO:0000256" key="1">
    <source>
        <dbReference type="ARBA" id="ARBA00009080"/>
    </source>
</evidence>
<organism evidence="5 6">
    <name type="scientific">Rhodococcus wratislaviensis NBRC 100605</name>
    <dbReference type="NCBI Taxonomy" id="1219028"/>
    <lineage>
        <taxon>Bacteria</taxon>
        <taxon>Bacillati</taxon>
        <taxon>Actinomycetota</taxon>
        <taxon>Actinomycetes</taxon>
        <taxon>Mycobacteriales</taxon>
        <taxon>Nocardiaceae</taxon>
        <taxon>Rhodococcus</taxon>
    </lineage>
</organism>
<dbReference type="InterPro" id="IPR036291">
    <property type="entry name" value="NAD(P)-bd_dom_sf"/>
</dbReference>
<dbReference type="Proteomes" id="UP000019491">
    <property type="component" value="Unassembled WGS sequence"/>
</dbReference>
<dbReference type="EMBL" id="BAWF01000012">
    <property type="protein sequence ID" value="GAF44346.1"/>
    <property type="molecule type" value="Genomic_DNA"/>
</dbReference>
<dbReference type="InterPro" id="IPR051265">
    <property type="entry name" value="HIBADH-related_NP60_sf"/>
</dbReference>
<dbReference type="InterPro" id="IPR048666">
    <property type="entry name" value="RedAm-like_C"/>
</dbReference>